<comment type="caution">
    <text evidence="1">The sequence shown here is derived from an EMBL/GenBank/DDBJ whole genome shotgun (WGS) entry which is preliminary data.</text>
</comment>
<proteinExistence type="predicted"/>
<organism evidence="1 2">
    <name type="scientific">Rhodoferax potami</name>
    <dbReference type="NCBI Taxonomy" id="3068338"/>
    <lineage>
        <taxon>Bacteria</taxon>
        <taxon>Pseudomonadati</taxon>
        <taxon>Pseudomonadota</taxon>
        <taxon>Betaproteobacteria</taxon>
        <taxon>Burkholderiales</taxon>
        <taxon>Comamonadaceae</taxon>
        <taxon>Rhodoferax</taxon>
    </lineage>
</organism>
<sequence>MAFITTAVAERIPKPPDKIPRPEEALETTLLAISRESISEAIFGIAAIGDEPALDGEASII</sequence>
<name>A0ABU3KTE2_9BURK</name>
<evidence type="ECO:0000313" key="1">
    <source>
        <dbReference type="EMBL" id="MDT7520758.1"/>
    </source>
</evidence>
<reference evidence="1 2" key="1">
    <citation type="submission" date="2023-08" db="EMBL/GenBank/DDBJ databases">
        <title>Rhodoferax potami sp. nov. and Rhodoferax mekongensis sp. nov., isolated from the Mekong River in Thailand.</title>
        <authorList>
            <person name="Kitikhun S."/>
            <person name="Charoenyingcharoen P."/>
            <person name="Siriarchawattana P."/>
            <person name="Likhitrattanapisal S."/>
            <person name="Nilsakha T."/>
            <person name="Chanpet A."/>
            <person name="Rattanawaree P."/>
            <person name="Ingsriswang S."/>
        </authorList>
    </citation>
    <scope>NUCLEOTIDE SEQUENCE [LARGE SCALE GENOMIC DNA]</scope>
    <source>
        <strain evidence="1 2">TBRC 17660</strain>
    </source>
</reference>
<keyword evidence="2" id="KW-1185">Reference proteome</keyword>
<dbReference type="EMBL" id="JAVBIK010000003">
    <property type="protein sequence ID" value="MDT7520758.1"/>
    <property type="molecule type" value="Genomic_DNA"/>
</dbReference>
<dbReference type="Proteomes" id="UP001321700">
    <property type="component" value="Unassembled WGS sequence"/>
</dbReference>
<evidence type="ECO:0000313" key="2">
    <source>
        <dbReference type="Proteomes" id="UP001321700"/>
    </source>
</evidence>
<gene>
    <name evidence="1" type="ORF">RAE19_19150</name>
</gene>
<dbReference type="RefSeq" id="WP_313876420.1">
    <property type="nucleotide sequence ID" value="NZ_JAVBIK010000003.1"/>
</dbReference>
<accession>A0ABU3KTE2</accession>
<protein>
    <submittedName>
        <fullName evidence="1">Uncharacterized protein</fullName>
    </submittedName>
</protein>